<dbReference type="PANTHER" id="PTHR11132">
    <property type="entry name" value="SOLUTE CARRIER FAMILY 35"/>
    <property type="match status" value="1"/>
</dbReference>
<feature type="transmembrane region" description="Helical" evidence="5">
    <location>
        <begin position="146"/>
        <end position="164"/>
    </location>
</feature>
<organism evidence="7 8">
    <name type="scientific">Leptotrombidium deliense</name>
    <dbReference type="NCBI Taxonomy" id="299467"/>
    <lineage>
        <taxon>Eukaryota</taxon>
        <taxon>Metazoa</taxon>
        <taxon>Ecdysozoa</taxon>
        <taxon>Arthropoda</taxon>
        <taxon>Chelicerata</taxon>
        <taxon>Arachnida</taxon>
        <taxon>Acari</taxon>
        <taxon>Acariformes</taxon>
        <taxon>Trombidiformes</taxon>
        <taxon>Prostigmata</taxon>
        <taxon>Anystina</taxon>
        <taxon>Parasitengona</taxon>
        <taxon>Trombiculoidea</taxon>
        <taxon>Trombiculidae</taxon>
        <taxon>Leptotrombidium</taxon>
    </lineage>
</organism>
<comment type="caution">
    <text evidence="7">The sequence shown here is derived from an EMBL/GenBank/DDBJ whole genome shotgun (WGS) entry which is preliminary data.</text>
</comment>
<feature type="transmembrane region" description="Helical" evidence="5">
    <location>
        <begin position="208"/>
        <end position="227"/>
    </location>
</feature>
<feature type="transmembrane region" description="Helical" evidence="5">
    <location>
        <begin position="54"/>
        <end position="75"/>
    </location>
</feature>
<evidence type="ECO:0000256" key="5">
    <source>
        <dbReference type="SAM" id="Phobius"/>
    </source>
</evidence>
<dbReference type="STRING" id="299467.A0A443SWB6"/>
<feature type="transmembrane region" description="Helical" evidence="5">
    <location>
        <begin position="170"/>
        <end position="188"/>
    </location>
</feature>
<feature type="transmembrane region" description="Helical" evidence="5">
    <location>
        <begin position="119"/>
        <end position="139"/>
    </location>
</feature>
<proteinExistence type="predicted"/>
<dbReference type="GO" id="GO:0016020">
    <property type="term" value="C:membrane"/>
    <property type="evidence" value="ECO:0007669"/>
    <property type="project" value="UniProtKB-SubCell"/>
</dbReference>
<comment type="subcellular location">
    <subcellularLocation>
        <location evidence="1">Membrane</location>
        <topology evidence="1">Multi-pass membrane protein</topology>
    </subcellularLocation>
</comment>
<dbReference type="VEuPathDB" id="VectorBase:LDEU000231"/>
<dbReference type="Proteomes" id="UP000288716">
    <property type="component" value="Unassembled WGS sequence"/>
</dbReference>
<protein>
    <submittedName>
        <fullName evidence="7">Solute carrier-like protein</fullName>
    </submittedName>
</protein>
<reference evidence="7 8" key="1">
    <citation type="journal article" date="2018" name="Gigascience">
        <title>Genomes of trombidid mites reveal novel predicted allergens and laterally-transferred genes associated with secondary metabolism.</title>
        <authorList>
            <person name="Dong X."/>
            <person name="Chaisiri K."/>
            <person name="Xia D."/>
            <person name="Armstrong S.D."/>
            <person name="Fang Y."/>
            <person name="Donnelly M.J."/>
            <person name="Kadowaki T."/>
            <person name="McGarry J.W."/>
            <person name="Darby A.C."/>
            <person name="Makepeace B.L."/>
        </authorList>
    </citation>
    <scope>NUCLEOTIDE SEQUENCE [LARGE SCALE GENOMIC DNA]</scope>
    <source>
        <strain evidence="7">UoL-UT</strain>
    </source>
</reference>
<evidence type="ECO:0000256" key="3">
    <source>
        <dbReference type="ARBA" id="ARBA00022989"/>
    </source>
</evidence>
<keyword evidence="3 5" id="KW-1133">Transmembrane helix</keyword>
<evidence type="ECO:0000313" key="8">
    <source>
        <dbReference type="Proteomes" id="UP000288716"/>
    </source>
</evidence>
<dbReference type="AlphaFoldDB" id="A0A443SWB6"/>
<keyword evidence="4 5" id="KW-0472">Membrane</keyword>
<gene>
    <name evidence="7" type="ORF">B4U80_03248</name>
</gene>
<feature type="transmembrane region" description="Helical" evidence="5">
    <location>
        <begin position="247"/>
        <end position="267"/>
    </location>
</feature>
<name>A0A443SWB6_9ACAR</name>
<feature type="domain" description="Sugar phosphate transporter" evidence="6">
    <location>
        <begin position="26"/>
        <end position="316"/>
    </location>
</feature>
<feature type="transmembrane region" description="Helical" evidence="5">
    <location>
        <begin position="301"/>
        <end position="320"/>
    </location>
</feature>
<sequence length="355" mass="40362">METIPAKHQFSIVKYDRILIQAFRTVCLILLYYCFSIGITFYQKWFIKGFHYPLTVVFCHLVVKFALSSIIRNVYTAVTGVNRVTLHCTGNAKKLALTGVASALDIGFSNWSFEFITISLYTMTKSTCIIFILIFALIFGLEKKRVSLVAIVLLISVGLFMFTYHSTQFVLQGFILVLSASFLGGLRWTLAQLVMQRHDIGLSNPIDMIYHVQPWMMLGLFPLVIWFEGIPTLNKSTFFEKLNETNLLFILFGSILAFFMETSEYLLLSFTSSLTLSIAGIFKEIFTLYLAVEYYGDQMSFINFIGLVVCLAGISLHVTLKALDASGKVIDIHSELFKIFVMILFNRARKRAQNT</sequence>
<feature type="transmembrane region" description="Helical" evidence="5">
    <location>
        <begin position="274"/>
        <end position="295"/>
    </location>
</feature>
<evidence type="ECO:0000256" key="4">
    <source>
        <dbReference type="ARBA" id="ARBA00023136"/>
    </source>
</evidence>
<keyword evidence="8" id="KW-1185">Reference proteome</keyword>
<evidence type="ECO:0000313" key="7">
    <source>
        <dbReference type="EMBL" id="RWS31807.1"/>
    </source>
</evidence>
<dbReference type="EMBL" id="NCKV01000055">
    <property type="protein sequence ID" value="RWS31807.1"/>
    <property type="molecule type" value="Genomic_DNA"/>
</dbReference>
<keyword evidence="2 5" id="KW-0812">Transmembrane</keyword>
<accession>A0A443SWB6</accession>
<evidence type="ECO:0000256" key="2">
    <source>
        <dbReference type="ARBA" id="ARBA00022692"/>
    </source>
</evidence>
<dbReference type="InterPro" id="IPR004853">
    <property type="entry name" value="Sugar_P_trans_dom"/>
</dbReference>
<dbReference type="OrthoDB" id="18894at2759"/>
<dbReference type="InterPro" id="IPR050186">
    <property type="entry name" value="TPT_transporter"/>
</dbReference>
<feature type="transmembrane region" description="Helical" evidence="5">
    <location>
        <begin position="21"/>
        <end position="42"/>
    </location>
</feature>
<evidence type="ECO:0000259" key="6">
    <source>
        <dbReference type="Pfam" id="PF03151"/>
    </source>
</evidence>
<dbReference type="Pfam" id="PF03151">
    <property type="entry name" value="TPT"/>
    <property type="match status" value="1"/>
</dbReference>
<evidence type="ECO:0000256" key="1">
    <source>
        <dbReference type="ARBA" id="ARBA00004141"/>
    </source>
</evidence>